<gene>
    <name evidence="2" type="ORF">HMPREF3192_00959</name>
</gene>
<reference evidence="3" key="1">
    <citation type="submission" date="2016-01" db="EMBL/GenBank/DDBJ databases">
        <authorList>
            <person name="Mitreva M."/>
            <person name="Pepin K.H."/>
            <person name="Mihindukulasuriya K.A."/>
            <person name="Fulton R."/>
            <person name="Fronick C."/>
            <person name="O'Laughlin M."/>
            <person name="Miner T."/>
            <person name="Herter B."/>
            <person name="Rosa B.A."/>
            <person name="Cordes M."/>
            <person name="Tomlinson C."/>
            <person name="Wollam A."/>
            <person name="Palsikar V.B."/>
            <person name="Mardis E.R."/>
            <person name="Wilson R.K."/>
        </authorList>
    </citation>
    <scope>NUCLEOTIDE SEQUENCE [LARGE SCALE GENOMIC DNA]</scope>
    <source>
        <strain evidence="3">DNF00019</strain>
    </source>
</reference>
<comment type="caution">
    <text evidence="2">The sequence shown here is derived from an EMBL/GenBank/DDBJ whole genome shotgun (WGS) entry which is preliminary data.</text>
</comment>
<dbReference type="EMBL" id="LSCR01000025">
    <property type="protein sequence ID" value="KXB34066.1"/>
    <property type="molecule type" value="Genomic_DNA"/>
</dbReference>
<dbReference type="Proteomes" id="UP000070675">
    <property type="component" value="Unassembled WGS sequence"/>
</dbReference>
<dbReference type="AlphaFoldDB" id="A0A133XT15"/>
<dbReference type="InterPro" id="IPR008687">
    <property type="entry name" value="MobC"/>
</dbReference>
<feature type="domain" description="Bacterial mobilisation" evidence="1">
    <location>
        <begin position="68"/>
        <end position="121"/>
    </location>
</feature>
<evidence type="ECO:0000259" key="1">
    <source>
        <dbReference type="Pfam" id="PF05713"/>
    </source>
</evidence>
<dbReference type="OrthoDB" id="3268254at2"/>
<dbReference type="RefSeq" id="WP_066305683.1">
    <property type="nucleotide sequence ID" value="NZ_KQ959505.1"/>
</dbReference>
<dbReference type="PATRIC" id="fig|1393034.3.peg.922"/>
<evidence type="ECO:0000313" key="2">
    <source>
        <dbReference type="EMBL" id="KXB34066.1"/>
    </source>
</evidence>
<keyword evidence="3" id="KW-1185">Reference proteome</keyword>
<organism evidence="2 3">
    <name type="scientific">Atopobium deltae</name>
    <dbReference type="NCBI Taxonomy" id="1393034"/>
    <lineage>
        <taxon>Bacteria</taxon>
        <taxon>Bacillati</taxon>
        <taxon>Actinomycetota</taxon>
        <taxon>Coriobacteriia</taxon>
        <taxon>Coriobacteriales</taxon>
        <taxon>Atopobiaceae</taxon>
        <taxon>Atopobium</taxon>
    </lineage>
</organism>
<name>A0A133XT15_9ACTN</name>
<protein>
    <submittedName>
        <fullName evidence="2">Bacterial mobilization protein MobC</fullName>
    </submittedName>
</protein>
<sequence>MYTCRFYIRVSKEDAEHLKRTAQILGITRSALLRLGWQCCQVGQISPEDLNSKKRIFILDTKTYQGYLRELNHQGNNLNQIAHALNILKTNYKEKSNLVVVEAIDECTIQLSKIEKELKKIKTSLVRLEG</sequence>
<proteinExistence type="predicted"/>
<evidence type="ECO:0000313" key="3">
    <source>
        <dbReference type="Proteomes" id="UP000070675"/>
    </source>
</evidence>
<feature type="non-terminal residue" evidence="2">
    <location>
        <position position="130"/>
    </location>
</feature>
<accession>A0A133XT15</accession>
<dbReference type="Pfam" id="PF05713">
    <property type="entry name" value="MobC"/>
    <property type="match status" value="1"/>
</dbReference>